<accession>A0ABY8UPD7</accession>
<name>A0ABY8UPD7_TETOB</name>
<sequence>MLLCLAERDRLQGQHKRTEAWDLFGASRPRASTQGAMVLRQLLGVVAVLGLVSVAAANSACESSSVMFGSPWSPGNPLYIQESSWKTHGNITKINVYVDPESGCLLGLKATYGWQAANARRLGVEKQADGVPLPSLDIKLSKDEYVVKAQYKFGSCITYFSLETTSGRQLAAGDIDSAGPLQTSRPEWADGFLAFFKAYTLPPPSSGSSAVCNPGGNCANGTCATSSCMLNGMGKDVATMMCFGTNLMPNPLLDATLGNPCTNLACKLDRPNCTTTNFGLDGFCTGKVVSMGATAKLHASGKSFLGYPCIEHRGPVLDLVPLGDYTARGVYMAKAWKVCDCISGLGTKDGSITLDLPLGASLTIIPPKFPTLPQYPWIDRGLINMSLPDVLAQWVAANLADAPMPTLTIEEPQTLQLKSLLPNFTLPSIVVPKISAPLMKLPANFSLPVFTIPIGNRTLQRVLNLLPDLTALPTLMTPKIPSVNISVTTSQVTLPELTISNLGELAESFGVPHMPKLPSLSNMSFADALTQWVVAKQFSMPVVTVRLPEVKLRSLAELLPDFKVPSLVVPNISMPLLRLPKPFPVHVAAIPNDADVIKALESIFPRGKLTSLPAFVTAPIMPLGTPRLPLLSLRNITIPKIEEIAIEVGAAPPKWFNIDLEKMAMQLSNMTWRMPTLQYTMPASMNFSLPSITIPDINLPQMPKMQLPNLPGLPKPNLTRITAAMSSMPDIAADISQWPKLIDQWKAKHLSRPFDFDLSAFTKLVTTNPQIAAPDGMEISFEVPNVMAQWIAGIVQKAPLPQLTVQDVDEVALKALLPQLPSLPALLVVNMSTPYFNAEAKEMQDLPTVVVPDSMVPKVTSLLPNLTFVPSLLVPSSSSSSSDSPSISVTLPETAFMDPKDWAKLDKATQQEFLAIFNP</sequence>
<dbReference type="EMBL" id="CP126222">
    <property type="protein sequence ID" value="WIA22523.1"/>
    <property type="molecule type" value="Genomic_DNA"/>
</dbReference>
<dbReference type="Gene3D" id="2.100.10.30">
    <property type="entry name" value="Jacalin-like lectin domain"/>
    <property type="match status" value="1"/>
</dbReference>
<reference evidence="1 2" key="1">
    <citation type="submission" date="2023-05" db="EMBL/GenBank/DDBJ databases">
        <title>A 100% complete, gapless, phased diploid assembly of the Scenedesmus obliquus UTEX 3031 genome.</title>
        <authorList>
            <person name="Biondi T.C."/>
            <person name="Hanschen E.R."/>
            <person name="Kwon T."/>
            <person name="Eng W."/>
            <person name="Kruse C.P.S."/>
            <person name="Koehler S.I."/>
            <person name="Kunde Y."/>
            <person name="Gleasner C.D."/>
            <person name="You Mak K.T."/>
            <person name="Polle J."/>
            <person name="Hovde B.T."/>
            <person name="Starkenburg S.R."/>
        </authorList>
    </citation>
    <scope>NUCLEOTIDE SEQUENCE [LARGE SCALE GENOMIC DNA]</scope>
    <source>
        <strain evidence="1 2">DOE0152z</strain>
    </source>
</reference>
<evidence type="ECO:0000313" key="1">
    <source>
        <dbReference type="EMBL" id="WIA22523.1"/>
    </source>
</evidence>
<dbReference type="Proteomes" id="UP001244341">
    <property type="component" value="Chromosome 15b"/>
</dbReference>
<proteinExistence type="predicted"/>
<evidence type="ECO:0000313" key="2">
    <source>
        <dbReference type="Proteomes" id="UP001244341"/>
    </source>
</evidence>
<organism evidence="1 2">
    <name type="scientific">Tetradesmus obliquus</name>
    <name type="common">Green alga</name>
    <name type="synonym">Acutodesmus obliquus</name>
    <dbReference type="NCBI Taxonomy" id="3088"/>
    <lineage>
        <taxon>Eukaryota</taxon>
        <taxon>Viridiplantae</taxon>
        <taxon>Chlorophyta</taxon>
        <taxon>core chlorophytes</taxon>
        <taxon>Chlorophyceae</taxon>
        <taxon>CS clade</taxon>
        <taxon>Sphaeropleales</taxon>
        <taxon>Scenedesmaceae</taxon>
        <taxon>Tetradesmus</taxon>
    </lineage>
</organism>
<protein>
    <submittedName>
        <fullName evidence="1">Uncharacterized protein</fullName>
    </submittedName>
</protein>
<keyword evidence="2" id="KW-1185">Reference proteome</keyword>
<dbReference type="InterPro" id="IPR036404">
    <property type="entry name" value="Jacalin-like_lectin_dom_sf"/>
</dbReference>
<gene>
    <name evidence="1" type="ORF">OEZ85_000963</name>
</gene>